<keyword evidence="2" id="KW-0732">Signal</keyword>
<feature type="compositionally biased region" description="Low complexity" evidence="1">
    <location>
        <begin position="58"/>
        <end position="67"/>
    </location>
</feature>
<feature type="compositionally biased region" description="Polar residues" evidence="1">
    <location>
        <begin position="150"/>
        <end position="159"/>
    </location>
</feature>
<organism evidence="3 4">
    <name type="scientific">Streptococcus gallolyticus</name>
    <dbReference type="NCBI Taxonomy" id="315405"/>
    <lineage>
        <taxon>Bacteria</taxon>
        <taxon>Bacillati</taxon>
        <taxon>Bacillota</taxon>
        <taxon>Bacilli</taxon>
        <taxon>Lactobacillales</taxon>
        <taxon>Streptococcaceae</taxon>
        <taxon>Streptococcus</taxon>
    </lineage>
</organism>
<feature type="signal peptide" evidence="2">
    <location>
        <begin position="1"/>
        <end position="38"/>
    </location>
</feature>
<evidence type="ECO:0000256" key="2">
    <source>
        <dbReference type="SAM" id="SignalP"/>
    </source>
</evidence>
<evidence type="ECO:0000313" key="3">
    <source>
        <dbReference type="EMBL" id="QIX73283.1"/>
    </source>
</evidence>
<dbReference type="Proteomes" id="UP000503130">
    <property type="component" value="Chromosome"/>
</dbReference>
<feature type="region of interest" description="Disordered" evidence="1">
    <location>
        <begin position="36"/>
        <end position="180"/>
    </location>
</feature>
<dbReference type="AlphaFoldDB" id="A0AAE7CUF4"/>
<dbReference type="Gene3D" id="2.60.40.3760">
    <property type="match status" value="8"/>
</dbReference>
<feature type="compositionally biased region" description="Acidic residues" evidence="1">
    <location>
        <begin position="133"/>
        <end position="142"/>
    </location>
</feature>
<dbReference type="InterPro" id="IPR013688">
    <property type="entry name" value="GBS_Bsp-like"/>
</dbReference>
<feature type="chain" id="PRO_5042254367" evidence="2">
    <location>
        <begin position="39"/>
        <end position="1120"/>
    </location>
</feature>
<dbReference type="Pfam" id="PF08481">
    <property type="entry name" value="GBS_Bsp-like"/>
    <property type="match status" value="8"/>
</dbReference>
<feature type="compositionally biased region" description="Acidic residues" evidence="1">
    <location>
        <begin position="84"/>
        <end position="97"/>
    </location>
</feature>
<name>A0AAE7CUF4_9STRE</name>
<accession>A0AAE7CUF4</accession>
<protein>
    <submittedName>
        <fullName evidence="3">Cell surface protein</fullName>
    </submittedName>
</protein>
<dbReference type="EMBL" id="CP050959">
    <property type="protein sequence ID" value="QIX73283.1"/>
    <property type="molecule type" value="Genomic_DNA"/>
</dbReference>
<feature type="compositionally biased region" description="Polar residues" evidence="1">
    <location>
        <begin position="38"/>
        <end position="47"/>
    </location>
</feature>
<reference evidence="3 4" key="1">
    <citation type="submission" date="2019-09" db="EMBL/GenBank/DDBJ databases">
        <title>FDA dAtabase for Regulatory Grade micrObial Sequences (FDA-ARGOS): Supporting development and validation of Infectious Disease Dx tests.</title>
        <authorList>
            <person name="Sciortino C."/>
            <person name="Tallon L."/>
            <person name="Sadzewicz L."/>
            <person name="Vavikolanu K."/>
            <person name="Mehta A."/>
            <person name="Aluvathingal J."/>
            <person name="Nadendla S."/>
            <person name="Nandy P."/>
            <person name="Geyer C."/>
            <person name="Yan Y."/>
            <person name="Sichtig H."/>
        </authorList>
    </citation>
    <scope>NUCLEOTIDE SEQUENCE [LARGE SCALE GENOMIC DNA]</scope>
    <source>
        <strain evidence="3 4">FDAARGOS_666</strain>
    </source>
</reference>
<proteinExistence type="predicted"/>
<sequence length="1120" mass="121064">MERKGHGTIKKSKAYGAIGTLLLSGVLIATLGAASVSADETTATVENDTTELVADSSATEAENNEVVTETEADVDKEASQEAVTVDDDQETVSEDNQADVQGQEVADTTTDSETPETNSSGSVESSQTTTEAEVSDSEVTDQTEDKAADTQDSAQTDEQLATVEEATDNETVERGATGSATDEVTSVSLASNGFNLQYNQAITSGAKIMFAVWSDVNGQDDLIWYTADSNGKATAKYTGSYGKYNVHTYQNLNGKMTGLNGTTIDVPKPSAKVSITKASATTYKVTVTDVPVYITSVTLPTWTENKSQDDIIWYKTTKDSSTTYSATISVAEHNLESGKYNVHVYGTSAVTNSLTGLLGTSFQGDYAFGDVAVSASLGQTGINITMPSDVSQGMTVYHAVWSAKNDQDDIVWYKVPSNGQLTAKYTGDYGTYLIHTYGVVNGHMVCLSATSIDVPTPTAKATITKESATTYKVTVTDVPVYIDSIQVPTWTEANGQDDIQWYKATKAADGSYYVIFSEATHNLEAGTYNVHVYGNSRVTNSLTGLLGTKFTADYQYGDVQVQASLGEKGINITMPSDVSTNLTVYHAVWSATNDQDDIVWYKVNSSGTTTAAYTGDYGTYLIHTYAVVKGQMQIISATSIDVPKPEVKVSITKVSDTSAKVTVTDVPVYIHDIQLPTWTSKNNQDDLKWYKAAKQSDGSYTYTFYAKNHNFEAGHYNVHVYGTSEVIHSFVALSGSDGIDLTFNQSLSKPTVTVQNHNAANGTLQVVIAETETSKDVASVSVAAWSDPNQKNIHWYTSSKVSNGKVVITVDEKYHHNLSADYTIHVYVKTKDGETIGYNLGQYVLNNKQTTASVSTTYKGTGVYSVNVSGVYSSGTVKYAVWSDTNGQDDIKWYDATTSGTSASGLINVANHSGTGTYHLHAYQSDNGQMYFLTSTDFTVKQTNYNTPYYNQRDGRWGGNRYGYYTLASTGCVPTSLAMVFSSLTGNEVFPTTVASYLYNNTVEFNRGTEGTTGNGILVASRQWGLTPTVLNSSDALTSALKEGHHVVAAVQQDKFSPWGWGTSHEIVLKGYSNGNTYVYDPYNSANNGWYPIVSLWNEQSTQSVDTRGLGNPFVKIIDI</sequence>
<dbReference type="Gene3D" id="3.90.70.10">
    <property type="entry name" value="Cysteine proteinases"/>
    <property type="match status" value="1"/>
</dbReference>
<feature type="compositionally biased region" description="Polar residues" evidence="1">
    <location>
        <begin position="98"/>
        <end position="132"/>
    </location>
</feature>
<dbReference type="RefSeq" id="WP_048791060.1">
    <property type="nucleotide sequence ID" value="NZ_CP050959.1"/>
</dbReference>
<evidence type="ECO:0000256" key="1">
    <source>
        <dbReference type="SAM" id="MobiDB-lite"/>
    </source>
</evidence>
<gene>
    <name evidence="3" type="ORF">FOB74_01445</name>
</gene>
<evidence type="ECO:0000313" key="4">
    <source>
        <dbReference type="Proteomes" id="UP000503130"/>
    </source>
</evidence>